<dbReference type="Proteomes" id="UP000177235">
    <property type="component" value="Unassembled WGS sequence"/>
</dbReference>
<dbReference type="EMBL" id="MFFF01000004">
    <property type="protein sequence ID" value="OGE99995.1"/>
    <property type="molecule type" value="Genomic_DNA"/>
</dbReference>
<protein>
    <recommendedName>
        <fullName evidence="3">Haloacid dehalogenase</fullName>
    </recommendedName>
</protein>
<sequence length="201" mass="23101">MAKKITIKAIIFDLGGVVVHGGYMDFIKHYCKECLTTLGKKRLARLERQVNLGEITENEFYRQIQKIFGVKANPGKMHELIVSKMKTDRGLAHLIPHLKKAKVAMFTNSIGHMAQDVLDRRRLNHHKFFEKVFDSSDLHIAKPDATAYRFVLHKLGVKPHQAIMVDDRPLNIRGAKRVGMHGIVYKNSRQFKTALKKYELV</sequence>
<dbReference type="AlphaFoldDB" id="A0A1F5QCS7"/>
<dbReference type="Pfam" id="PF00702">
    <property type="entry name" value="Hydrolase"/>
    <property type="match status" value="1"/>
</dbReference>
<name>A0A1F5QCS7_9BACT</name>
<reference evidence="1 2" key="1">
    <citation type="journal article" date="2016" name="Nat. Commun.">
        <title>Thousands of microbial genomes shed light on interconnected biogeochemical processes in an aquifer system.</title>
        <authorList>
            <person name="Anantharaman K."/>
            <person name="Brown C.T."/>
            <person name="Hug L.A."/>
            <person name="Sharon I."/>
            <person name="Castelle C.J."/>
            <person name="Probst A.J."/>
            <person name="Thomas B.C."/>
            <person name="Singh A."/>
            <person name="Wilkins M.J."/>
            <person name="Karaoz U."/>
            <person name="Brodie E.L."/>
            <person name="Williams K.H."/>
            <person name="Hubbard S.S."/>
            <person name="Banfield J.F."/>
        </authorList>
    </citation>
    <scope>NUCLEOTIDE SEQUENCE [LARGE SCALE GENOMIC DNA]</scope>
</reference>
<dbReference type="InterPro" id="IPR023214">
    <property type="entry name" value="HAD_sf"/>
</dbReference>
<dbReference type="PANTHER" id="PTHR43611">
    <property type="entry name" value="ALPHA-D-GLUCOSE 1-PHOSPHATE PHOSPHATASE"/>
    <property type="match status" value="1"/>
</dbReference>
<dbReference type="PRINTS" id="PR00413">
    <property type="entry name" value="HADHALOGNASE"/>
</dbReference>
<dbReference type="NCBIfam" id="TIGR01509">
    <property type="entry name" value="HAD-SF-IA-v3"/>
    <property type="match status" value="1"/>
</dbReference>
<dbReference type="InterPro" id="IPR006439">
    <property type="entry name" value="HAD-SF_hydro_IA"/>
</dbReference>
<dbReference type="Gene3D" id="3.40.50.1000">
    <property type="entry name" value="HAD superfamily/HAD-like"/>
    <property type="match status" value="1"/>
</dbReference>
<dbReference type="SFLD" id="SFLDG01129">
    <property type="entry name" value="C1.5:_HAD__Beta-PGM__Phosphata"/>
    <property type="match status" value="1"/>
</dbReference>
<gene>
    <name evidence="1" type="ORF">A3J05_02890</name>
</gene>
<evidence type="ECO:0000313" key="1">
    <source>
        <dbReference type="EMBL" id="OGE99995.1"/>
    </source>
</evidence>
<dbReference type="SUPFAM" id="SSF56784">
    <property type="entry name" value="HAD-like"/>
    <property type="match status" value="1"/>
</dbReference>
<dbReference type="PANTHER" id="PTHR43611:SF3">
    <property type="entry name" value="FLAVIN MONONUCLEOTIDE HYDROLASE 1, CHLOROPLATIC"/>
    <property type="match status" value="1"/>
</dbReference>
<accession>A0A1F5QCS7</accession>
<dbReference type="SFLD" id="SFLDS00003">
    <property type="entry name" value="Haloacid_Dehalogenase"/>
    <property type="match status" value="1"/>
</dbReference>
<comment type="caution">
    <text evidence="1">The sequence shown here is derived from an EMBL/GenBank/DDBJ whole genome shotgun (WGS) entry which is preliminary data.</text>
</comment>
<dbReference type="InterPro" id="IPR036412">
    <property type="entry name" value="HAD-like_sf"/>
</dbReference>
<dbReference type="CDD" id="cd02603">
    <property type="entry name" value="HAD_sEH-N_like"/>
    <property type="match status" value="1"/>
</dbReference>
<evidence type="ECO:0000313" key="2">
    <source>
        <dbReference type="Proteomes" id="UP000177235"/>
    </source>
</evidence>
<evidence type="ECO:0008006" key="3">
    <source>
        <dbReference type="Google" id="ProtNLM"/>
    </source>
</evidence>
<proteinExistence type="predicted"/>
<organism evidence="1 2">
    <name type="scientific">Candidatus Doudnabacteria bacterium RIFCSPLOWO2_02_FULL_48_13</name>
    <dbReference type="NCBI Taxonomy" id="1817845"/>
    <lineage>
        <taxon>Bacteria</taxon>
        <taxon>Candidatus Doudnaibacteriota</taxon>
    </lineage>
</organism>